<keyword evidence="2" id="KW-1185">Reference proteome</keyword>
<dbReference type="AlphaFoldDB" id="A0A2T1D734"/>
<name>A0A2T1D734_9CYAN</name>
<organism evidence="1 2">
    <name type="scientific">Phormidesmis priestleyi ULC007</name>
    <dbReference type="NCBI Taxonomy" id="1920490"/>
    <lineage>
        <taxon>Bacteria</taxon>
        <taxon>Bacillati</taxon>
        <taxon>Cyanobacteriota</taxon>
        <taxon>Cyanophyceae</taxon>
        <taxon>Leptolyngbyales</taxon>
        <taxon>Leptolyngbyaceae</taxon>
        <taxon>Phormidesmis</taxon>
    </lineage>
</organism>
<reference evidence="1 2" key="1">
    <citation type="submission" date="2018-02" db="EMBL/GenBank/DDBJ databases">
        <authorList>
            <person name="Cohen D.B."/>
            <person name="Kent A.D."/>
        </authorList>
    </citation>
    <scope>NUCLEOTIDE SEQUENCE [LARGE SCALE GENOMIC DNA]</scope>
    <source>
        <strain evidence="1 2">ULC007</strain>
    </source>
</reference>
<evidence type="ECO:0008006" key="3">
    <source>
        <dbReference type="Google" id="ProtNLM"/>
    </source>
</evidence>
<gene>
    <name evidence="1" type="ORF">C7B65_22270</name>
</gene>
<evidence type="ECO:0000313" key="2">
    <source>
        <dbReference type="Proteomes" id="UP000238634"/>
    </source>
</evidence>
<sequence length="91" mass="10144">MFVNINEGVVQGANRSAIPKRIDYFSVETLSEPYYDSDLTAPEWQQIAPLLPPEKPVGNLREVDLRKVLNAIFIGLTRAQNGATWVSRSGI</sequence>
<comment type="caution">
    <text evidence="1">The sequence shown here is derived from an EMBL/GenBank/DDBJ whole genome shotgun (WGS) entry which is preliminary data.</text>
</comment>
<dbReference type="EMBL" id="PVWG01000045">
    <property type="protein sequence ID" value="PSB16251.1"/>
    <property type="molecule type" value="Genomic_DNA"/>
</dbReference>
<protein>
    <recommendedName>
        <fullName evidence="3">Transposase</fullName>
    </recommendedName>
</protein>
<accession>A0A2T1D734</accession>
<proteinExistence type="predicted"/>
<reference evidence="1 2" key="2">
    <citation type="submission" date="2018-03" db="EMBL/GenBank/DDBJ databases">
        <title>The ancient ancestry and fast evolution of plastids.</title>
        <authorList>
            <person name="Moore K.R."/>
            <person name="Magnabosco C."/>
            <person name="Momper L."/>
            <person name="Gold D.A."/>
            <person name="Bosak T."/>
            <person name="Fournier G.P."/>
        </authorList>
    </citation>
    <scope>NUCLEOTIDE SEQUENCE [LARGE SCALE GENOMIC DNA]</scope>
    <source>
        <strain evidence="1 2">ULC007</strain>
    </source>
</reference>
<dbReference type="Proteomes" id="UP000238634">
    <property type="component" value="Unassembled WGS sequence"/>
</dbReference>
<evidence type="ECO:0000313" key="1">
    <source>
        <dbReference type="EMBL" id="PSB16251.1"/>
    </source>
</evidence>
<dbReference type="OrthoDB" id="531765at2"/>